<accession>A0ACD0P0A9</accession>
<protein>
    <submittedName>
        <fullName evidence="1">Uncharacterized protein</fullName>
    </submittedName>
</protein>
<evidence type="ECO:0000313" key="2">
    <source>
        <dbReference type="Proteomes" id="UP000245626"/>
    </source>
</evidence>
<dbReference type="Proteomes" id="UP000245626">
    <property type="component" value="Unassembled WGS sequence"/>
</dbReference>
<sequence>MAGAPRGGYYYDPNNNANRRARATYAWDYQRRRTDTPRAQRTNYHQEKATSSGAAARAASGASFGSGGASPWAAAADGSESHFGRQSHFERLAAAQRRREEMARASGRGRAASGFTYQQEAKDQEAESWSPVWRFVQVVGLMFFIFKAGTLFAEPAGGRSLRSEELKGEEGNEKDELEEIEIVVLERERR</sequence>
<evidence type="ECO:0000313" key="1">
    <source>
        <dbReference type="EMBL" id="PWN51520.1"/>
    </source>
</evidence>
<reference evidence="1 2" key="1">
    <citation type="journal article" date="2018" name="Mol. Biol. Evol.">
        <title>Broad Genomic Sampling Reveals a Smut Pathogenic Ancestry of the Fungal Clade Ustilaginomycotina.</title>
        <authorList>
            <person name="Kijpornyongpan T."/>
            <person name="Mondo S.J."/>
            <person name="Barry K."/>
            <person name="Sandor L."/>
            <person name="Lee J."/>
            <person name="Lipzen A."/>
            <person name="Pangilinan J."/>
            <person name="LaButti K."/>
            <person name="Hainaut M."/>
            <person name="Henrissat B."/>
            <person name="Grigoriev I.V."/>
            <person name="Spatafora J.W."/>
            <person name="Aime M.C."/>
        </authorList>
    </citation>
    <scope>NUCLEOTIDE SEQUENCE [LARGE SCALE GENOMIC DNA]</scope>
    <source>
        <strain evidence="1 2">SA 807</strain>
    </source>
</reference>
<dbReference type="EMBL" id="KZ819837">
    <property type="protein sequence ID" value="PWN51520.1"/>
    <property type="molecule type" value="Genomic_DNA"/>
</dbReference>
<gene>
    <name evidence="1" type="ORF">IE53DRAFT_386106</name>
</gene>
<proteinExistence type="predicted"/>
<organism evidence="1 2">
    <name type="scientific">Violaceomyces palustris</name>
    <dbReference type="NCBI Taxonomy" id="1673888"/>
    <lineage>
        <taxon>Eukaryota</taxon>
        <taxon>Fungi</taxon>
        <taxon>Dikarya</taxon>
        <taxon>Basidiomycota</taxon>
        <taxon>Ustilaginomycotina</taxon>
        <taxon>Ustilaginomycetes</taxon>
        <taxon>Violaceomycetales</taxon>
        <taxon>Violaceomycetaceae</taxon>
        <taxon>Violaceomyces</taxon>
    </lineage>
</organism>
<name>A0ACD0P0A9_9BASI</name>
<keyword evidence="2" id="KW-1185">Reference proteome</keyword>